<dbReference type="EnsemblMetazoa" id="Aqu2.1.02759_001">
    <property type="protein sequence ID" value="Aqu2.1.02759_001"/>
    <property type="gene ID" value="Aqu2.1.02759"/>
</dbReference>
<proteinExistence type="predicted"/>
<sequence>PHCFEGGHISTQALNLSTLLDDENLYSMSESRSVESQSLVFRSDRL</sequence>
<dbReference type="InParanoid" id="A0A1X7SKV9"/>
<protein>
    <submittedName>
        <fullName evidence="1">Uncharacterized protein</fullName>
    </submittedName>
</protein>
<dbReference type="AlphaFoldDB" id="A0A1X7SKV9"/>
<organism evidence="1">
    <name type="scientific">Amphimedon queenslandica</name>
    <name type="common">Sponge</name>
    <dbReference type="NCBI Taxonomy" id="400682"/>
    <lineage>
        <taxon>Eukaryota</taxon>
        <taxon>Metazoa</taxon>
        <taxon>Porifera</taxon>
        <taxon>Demospongiae</taxon>
        <taxon>Heteroscleromorpha</taxon>
        <taxon>Haplosclerida</taxon>
        <taxon>Niphatidae</taxon>
        <taxon>Amphimedon</taxon>
    </lineage>
</organism>
<reference evidence="1" key="1">
    <citation type="submission" date="2017-05" db="UniProtKB">
        <authorList>
            <consortium name="EnsemblMetazoa"/>
        </authorList>
    </citation>
    <scope>IDENTIFICATION</scope>
</reference>
<evidence type="ECO:0000313" key="1">
    <source>
        <dbReference type="EnsemblMetazoa" id="Aqu2.1.02759_001"/>
    </source>
</evidence>
<name>A0A1X7SKV9_AMPQE</name>
<accession>A0A1X7SKV9</accession>